<evidence type="ECO:0000313" key="3">
    <source>
        <dbReference type="Proteomes" id="UP000784294"/>
    </source>
</evidence>
<comment type="caution">
    <text evidence="2">The sequence shown here is derived from an EMBL/GenBank/DDBJ whole genome shotgun (WGS) entry which is preliminary data.</text>
</comment>
<dbReference type="EMBL" id="CAAALY010258119">
    <property type="protein sequence ID" value="VEL38510.1"/>
    <property type="molecule type" value="Genomic_DNA"/>
</dbReference>
<name>A0A3S5CPW6_9PLAT</name>
<keyword evidence="3" id="KW-1185">Reference proteome</keyword>
<reference evidence="2" key="1">
    <citation type="submission" date="2018-11" db="EMBL/GenBank/DDBJ databases">
        <authorList>
            <consortium name="Pathogen Informatics"/>
        </authorList>
    </citation>
    <scope>NUCLEOTIDE SEQUENCE</scope>
</reference>
<gene>
    <name evidence="2" type="ORF">PXEA_LOCUS31950</name>
</gene>
<sequence length="131" mass="14668">MQQQADRLAKLNAELRRKHCINRRQADKLLEDKTDLELQLQAKEQLVRQMRDHIVFNATSGLNNVEPPQEIEKTIHFNADKQPHISGSFALDEGDETGLGISISPSMSTSITTDITSPANHVNNIGWGLNI</sequence>
<proteinExistence type="predicted"/>
<evidence type="ECO:0000313" key="2">
    <source>
        <dbReference type="EMBL" id="VEL38510.1"/>
    </source>
</evidence>
<feature type="coiled-coil region" evidence="1">
    <location>
        <begin position="26"/>
        <end position="53"/>
    </location>
</feature>
<keyword evidence="1" id="KW-0175">Coiled coil</keyword>
<evidence type="ECO:0000256" key="1">
    <source>
        <dbReference type="SAM" id="Coils"/>
    </source>
</evidence>
<accession>A0A3S5CPW6</accession>
<dbReference type="OrthoDB" id="10069524at2759"/>
<dbReference type="AlphaFoldDB" id="A0A3S5CPW6"/>
<dbReference type="Proteomes" id="UP000784294">
    <property type="component" value="Unassembled WGS sequence"/>
</dbReference>
<organism evidence="2 3">
    <name type="scientific">Protopolystoma xenopodis</name>
    <dbReference type="NCBI Taxonomy" id="117903"/>
    <lineage>
        <taxon>Eukaryota</taxon>
        <taxon>Metazoa</taxon>
        <taxon>Spiralia</taxon>
        <taxon>Lophotrochozoa</taxon>
        <taxon>Platyhelminthes</taxon>
        <taxon>Monogenea</taxon>
        <taxon>Polyopisthocotylea</taxon>
        <taxon>Polystomatidea</taxon>
        <taxon>Polystomatidae</taxon>
        <taxon>Protopolystoma</taxon>
    </lineage>
</organism>
<protein>
    <submittedName>
        <fullName evidence="2">Uncharacterized protein</fullName>
    </submittedName>
</protein>